<organism evidence="3 4">
    <name type="scientific">Anaerobaca lacustris</name>
    <dbReference type="NCBI Taxonomy" id="3044600"/>
    <lineage>
        <taxon>Bacteria</taxon>
        <taxon>Pseudomonadati</taxon>
        <taxon>Planctomycetota</taxon>
        <taxon>Phycisphaerae</taxon>
        <taxon>Sedimentisphaerales</taxon>
        <taxon>Anaerobacaceae</taxon>
        <taxon>Anaerobaca</taxon>
    </lineage>
</organism>
<feature type="signal peptide" evidence="1">
    <location>
        <begin position="1"/>
        <end position="22"/>
    </location>
</feature>
<dbReference type="InterPro" id="IPR011050">
    <property type="entry name" value="Pectin_lyase_fold/virulence"/>
</dbReference>
<gene>
    <name evidence="3" type="ORF">QJ522_19485</name>
</gene>
<reference evidence="3" key="1">
    <citation type="submission" date="2023-05" db="EMBL/GenBank/DDBJ databases">
        <title>Anaerotaeda fermentans gen. nov., sp. nov., a novel anaerobic planctomycete of the new family within the order Sedimentisphaerales isolated from Taman Peninsula, Russia.</title>
        <authorList>
            <person name="Khomyakova M.A."/>
            <person name="Merkel A.Y."/>
            <person name="Slobodkin A.I."/>
        </authorList>
    </citation>
    <scope>NUCLEOTIDE SEQUENCE</scope>
    <source>
        <strain evidence="3">M17dextr</strain>
    </source>
</reference>
<evidence type="ECO:0000256" key="1">
    <source>
        <dbReference type="SAM" id="SignalP"/>
    </source>
</evidence>
<comment type="caution">
    <text evidence="3">The sequence shown here is derived from an EMBL/GenBank/DDBJ whole genome shotgun (WGS) entry which is preliminary data.</text>
</comment>
<feature type="chain" id="PRO_5043633486" evidence="1">
    <location>
        <begin position="23"/>
        <end position="646"/>
    </location>
</feature>
<keyword evidence="1" id="KW-0732">Signal</keyword>
<dbReference type="Gene3D" id="2.160.20.10">
    <property type="entry name" value="Single-stranded right-handed beta-helix, Pectin lyase-like"/>
    <property type="match status" value="1"/>
</dbReference>
<proteinExistence type="predicted"/>
<dbReference type="Pfam" id="PF07602">
    <property type="entry name" value="DUF1565"/>
    <property type="match status" value="1"/>
</dbReference>
<evidence type="ECO:0000313" key="3">
    <source>
        <dbReference type="EMBL" id="MDI6451254.1"/>
    </source>
</evidence>
<dbReference type="AlphaFoldDB" id="A0AAW6U6H5"/>
<evidence type="ECO:0000259" key="2">
    <source>
        <dbReference type="Pfam" id="PF07602"/>
    </source>
</evidence>
<dbReference type="InterPro" id="IPR012334">
    <property type="entry name" value="Pectin_lyas_fold"/>
</dbReference>
<dbReference type="SUPFAM" id="SSF51126">
    <property type="entry name" value="Pectin lyase-like"/>
    <property type="match status" value="1"/>
</dbReference>
<feature type="domain" description="DUF1565" evidence="2">
    <location>
        <begin position="158"/>
        <end position="336"/>
    </location>
</feature>
<keyword evidence="4" id="KW-1185">Reference proteome</keyword>
<dbReference type="RefSeq" id="WP_349246662.1">
    <property type="nucleotide sequence ID" value="NZ_JASCXX010000031.1"/>
</dbReference>
<accession>A0AAW6U6H5</accession>
<name>A0AAW6U6H5_9BACT</name>
<evidence type="ECO:0000313" key="4">
    <source>
        <dbReference type="Proteomes" id="UP001431776"/>
    </source>
</evidence>
<sequence>MRRAKIIASIAMAILLCQTASGTSVSWVMGQSPPASWTITPQNPSSSSVIAFQGPLEQPSYGNSCVAQIALGGTPQVTVSTLNRTVTLWFQGPAPTICPLIWQPVCGLEGTFGPLSDGKWTFHCPVLGIEIPFTVGGGKVIYVDRSATGPSPNGSTWYRAFRNIQDALAAAAAGDEIRIADGTYRPDQGGGQTLGDRRASFDIPDGVALRGGYAGYGAANPDARNVATYPTIFSGDLNGDDLWGILNRDDNSYHVVMVNGSARLDGLTIANGHANGPYPHHAGGGILIQAGDPLIVNCTIRGNTAVFGGGIAALGGSPYIANTKLSGNRALLYGGAMYNHDSDTTLATCLLTGNSAGSNGAGGGSAVCNMGSSAGMTLTNCTLADNTGPWPSEYVLYNFSYGGGLMPSETMSIHNSIVYNDGGASLIWSDDPSKVGASHSIIQGGWSGAGNLNVDPRFVNRGLWSIEGQWIDFDSDYRLQSTSQGINHGSNALIPADRADVDGDGNSSENHPLDLAGQNRIQGSQVDAGAYEGATTTPGPVWQELRTFEITFDVPTGVTGLVTLNGAYSHQIETNFVAELKLDVVATSAAGGTWTVWFDPDPGHVGPGNTSVSWRVRGENVNVGALTPGALDVTVAEVTISVRPAP</sequence>
<protein>
    <submittedName>
        <fullName evidence="3">DUF1565 domain-containing protein</fullName>
    </submittedName>
</protein>
<dbReference type="Proteomes" id="UP001431776">
    <property type="component" value="Unassembled WGS sequence"/>
</dbReference>
<dbReference type="InterPro" id="IPR011459">
    <property type="entry name" value="DUF1565"/>
</dbReference>
<dbReference type="EMBL" id="JASCXX010000031">
    <property type="protein sequence ID" value="MDI6451254.1"/>
    <property type="molecule type" value="Genomic_DNA"/>
</dbReference>